<proteinExistence type="predicted"/>
<dbReference type="Pfam" id="PF06646">
    <property type="entry name" value="CypI"/>
    <property type="match status" value="1"/>
</dbReference>
<evidence type="ECO:0000313" key="1">
    <source>
        <dbReference type="EMBL" id="ASI53676.1"/>
    </source>
</evidence>
<sequence length="368" mass="43424">MKKILTSILLPALVISPFFIISCTKKINIVVNEPWIEYSKFNFFDDIEKKYNELLNSNVKFNISFRGENNDLANEIIKGGSDIGSVTTTLYYRNRQFLDPIIQTKTYSFTFDKQFDVFYKDGLNNDPLVLLAKKAEAIFNKKKFVEWGDQEYGWDGIKYNYFYDNELVDYYRGNVLIWGNDDELKSIKEAWNKKDWSTFRNFGILHGKETSSSKYILQELLFKKHFTNPNNKFTSFIKDKEKNSIKYKQGAARDLSKGENSNYHIVFDELGSYAYTHNIKKNKKLNYFETLNSNNKIEFLTVTEPIKYNVFAVSKYMKEIEKSALSKSIFENWKNKKDDYGPHVGFNGYRIITNKEEEVIKPYERLFK</sequence>
<gene>
    <name evidence="1" type="ORF">MHSN_00365</name>
</gene>
<accession>A0A4P1QFW1</accession>
<keyword evidence="2" id="KW-1185">Reference proteome</keyword>
<protein>
    <recommendedName>
        <fullName evidence="3">Alkylphosphonate ABC transporter substrate-binidng protein</fullName>
    </recommendedName>
</protein>
<dbReference type="Gene3D" id="3.40.190.190">
    <property type="entry name" value="CypI, domain 2"/>
    <property type="match status" value="1"/>
</dbReference>
<dbReference type="Gene3D" id="3.40.190.180">
    <property type="entry name" value="Cypl, domain I"/>
    <property type="match status" value="1"/>
</dbReference>
<organism evidence="1 2">
    <name type="scientific">Metamycoplasma hyosynoviae</name>
    <dbReference type="NCBI Taxonomy" id="29559"/>
    <lineage>
        <taxon>Bacteria</taxon>
        <taxon>Bacillati</taxon>
        <taxon>Mycoplasmatota</taxon>
        <taxon>Mycoplasmoidales</taxon>
        <taxon>Metamycoplasmataceae</taxon>
        <taxon>Metamycoplasma</taxon>
    </lineage>
</organism>
<dbReference type="EMBL" id="CP008748">
    <property type="protein sequence ID" value="ASI53676.1"/>
    <property type="molecule type" value="Genomic_DNA"/>
</dbReference>
<evidence type="ECO:0000313" key="2">
    <source>
        <dbReference type="Proteomes" id="UP000264882"/>
    </source>
</evidence>
<dbReference type="NCBIfam" id="NF045838">
    <property type="entry name" value="MG289_thiam_LP"/>
    <property type="match status" value="1"/>
</dbReference>
<evidence type="ECO:0008006" key="3">
    <source>
        <dbReference type="Google" id="ProtNLM"/>
    </source>
</evidence>
<dbReference type="InterPro" id="IPR043100">
    <property type="entry name" value="CypI_dom_II"/>
</dbReference>
<dbReference type="AlphaFoldDB" id="A0A4P1QFW1"/>
<dbReference type="PROSITE" id="PS51257">
    <property type="entry name" value="PROKAR_LIPOPROTEIN"/>
    <property type="match status" value="1"/>
</dbReference>
<dbReference type="InterPro" id="IPR043099">
    <property type="entry name" value="CypI_dom_I"/>
</dbReference>
<dbReference type="KEGG" id="mhyv:MHSN_00365"/>
<name>A0A4P1QFW1_9BACT</name>
<dbReference type="RefSeq" id="WP_119863659.1">
    <property type="nucleotide sequence ID" value="NZ_CP008748.1"/>
</dbReference>
<reference evidence="1 2" key="1">
    <citation type="submission" date="2014-06" db="EMBL/GenBank/DDBJ databases">
        <title>The Whole Genome Sequence of Mycoplasma hyosynoviae strain ATCC 27095.</title>
        <authorList>
            <person name="Calcutt M.J."/>
            <person name="Foecking M.F."/>
        </authorList>
    </citation>
    <scope>NUCLEOTIDE SEQUENCE [LARGE SCALE GENOMIC DNA]</scope>
    <source>
        <strain evidence="1 2">M60</strain>
    </source>
</reference>
<dbReference type="InterPro" id="IPR010592">
    <property type="entry name" value="CypI"/>
</dbReference>
<dbReference type="Proteomes" id="UP000264882">
    <property type="component" value="Chromosome"/>
</dbReference>